<dbReference type="InterPro" id="IPR049712">
    <property type="entry name" value="Poly_export"/>
</dbReference>
<keyword evidence="12" id="KW-0564">Palmitate</keyword>
<evidence type="ECO:0000256" key="7">
    <source>
        <dbReference type="ARBA" id="ARBA00022729"/>
    </source>
</evidence>
<comment type="subcellular location">
    <subcellularLocation>
        <location evidence="1">Cell outer membrane</location>
        <topology evidence="1">Multi-pass membrane protein</topology>
    </subcellularLocation>
</comment>
<dbReference type="InterPro" id="IPR019554">
    <property type="entry name" value="Soluble_ligand-bd"/>
</dbReference>
<evidence type="ECO:0000313" key="20">
    <source>
        <dbReference type="Proteomes" id="UP000256899"/>
    </source>
</evidence>
<evidence type="ECO:0000256" key="1">
    <source>
        <dbReference type="ARBA" id="ARBA00004571"/>
    </source>
</evidence>
<keyword evidence="6" id="KW-0812">Transmembrane</keyword>
<keyword evidence="14" id="KW-0449">Lipoprotein</keyword>
<feature type="domain" description="Soluble ligand binding" evidence="17">
    <location>
        <begin position="249"/>
        <end position="291"/>
    </location>
</feature>
<feature type="signal peptide" evidence="15">
    <location>
        <begin position="1"/>
        <end position="46"/>
    </location>
</feature>
<comment type="caution">
    <text evidence="19">The sequence shown here is derived from an EMBL/GenBank/DDBJ whole genome shotgun (WGS) entry which is preliminary data.</text>
</comment>
<evidence type="ECO:0000256" key="4">
    <source>
        <dbReference type="ARBA" id="ARBA00022452"/>
    </source>
</evidence>
<evidence type="ECO:0000256" key="8">
    <source>
        <dbReference type="ARBA" id="ARBA00023047"/>
    </source>
</evidence>
<evidence type="ECO:0000259" key="16">
    <source>
        <dbReference type="Pfam" id="PF02563"/>
    </source>
</evidence>
<sequence>MNKQFFLSCLILNVNSFTRSCLAFALLILTWLALATSIIASSSASAQEQVVQEQLLKEQVVQKQVVLRPGDIVQLNLPGEADFEKHFQINQEGLLMLPEIGQVTLGGMPLAAASLHVKALLAEQYRAIDDFDLVLIERRLPVRVLGFVKEPGMIDLPADGNVQLALQQAGGPSAGAQLDKIQLNRAGEVTAFDYKKYLDTGDFAILPELQPLDVIFVPASPLIGNVQMDFDAATLSASGDGAEAGTAIKVFGEVLKPGVFSYKAGNTVVDMLMRAGGVTRYAGVEHIRVINQGIPQLFDLKNYLDTGDATSMPTITAGSTLFVPIQEEEIKTGLRTIYVMGEVFKPGAYEAPDGTAFFDILANAGGPTRFAETRQVRIIRSSGQVDAFDLQAYTEGLAARQIPEISPGDAIFVPEKTDMNEKSWLKISPDRAIRVIGAVIKPGRYEWGDEMSFLDILAHAGGPTQDADISQIKVLKNGQASREKPFDLAAFITDGGDFSLLPQVSAGDTIIVPEKPRDVIDNKARWLRQSQESSIYVFGQVGQPGRYAFDNKLHFLDILSAADGPNQFADIHAIKVTHRNGYTSKVTTVDLGLYFETGDETLLPLVRAGDTIYVPQRDKAWLDQKKEQTVRIIGAVAKPGRYTFNEAMTILDLLAEAGGPTDKAHLTDIMVVNISTAKASENQSQRFDLKTFVKRPDFTKLPLVRSGDTVYVPDINNSDWNVFVSNVKDMVSVVSLVAITGGF</sequence>
<keyword evidence="9" id="KW-0406">Ion transport</keyword>
<evidence type="ECO:0000259" key="18">
    <source>
        <dbReference type="Pfam" id="PF22461"/>
    </source>
</evidence>
<dbReference type="GO" id="GO:0046930">
    <property type="term" value="C:pore complex"/>
    <property type="evidence" value="ECO:0007669"/>
    <property type="project" value="UniProtKB-KW"/>
</dbReference>
<keyword evidence="5" id="KW-0762">Sugar transport</keyword>
<dbReference type="InterPro" id="IPR003715">
    <property type="entry name" value="Poly_export_N"/>
</dbReference>
<evidence type="ECO:0000256" key="3">
    <source>
        <dbReference type="ARBA" id="ARBA00022448"/>
    </source>
</evidence>
<keyword evidence="7 15" id="KW-0732">Signal</keyword>
<evidence type="ECO:0000256" key="6">
    <source>
        <dbReference type="ARBA" id="ARBA00022692"/>
    </source>
</evidence>
<evidence type="ECO:0000256" key="2">
    <source>
        <dbReference type="ARBA" id="ARBA00009450"/>
    </source>
</evidence>
<name>A0A3E0U5Z5_9GAMM</name>
<feature type="domain" description="Soluble ligand binding" evidence="17">
    <location>
        <begin position="630"/>
        <end position="674"/>
    </location>
</feature>
<dbReference type="Gene3D" id="3.10.560.10">
    <property type="entry name" value="Outer membrane lipoprotein wza domain like"/>
    <property type="match status" value="6"/>
</dbReference>
<dbReference type="Proteomes" id="UP000256899">
    <property type="component" value="Unassembled WGS sequence"/>
</dbReference>
<evidence type="ECO:0000256" key="9">
    <source>
        <dbReference type="ARBA" id="ARBA00023065"/>
    </source>
</evidence>
<protein>
    <submittedName>
        <fullName evidence="19">Sugar ABC transporter substrate-binding protein</fullName>
    </submittedName>
</protein>
<keyword evidence="20" id="KW-1185">Reference proteome</keyword>
<keyword evidence="8" id="KW-0625">Polysaccharide transport</keyword>
<feature type="chain" id="PRO_5017605650" evidence="15">
    <location>
        <begin position="47"/>
        <end position="743"/>
    </location>
</feature>
<accession>A0A3E0U5Z5</accession>
<evidence type="ECO:0000259" key="17">
    <source>
        <dbReference type="Pfam" id="PF10531"/>
    </source>
</evidence>
<dbReference type="InterPro" id="IPR054765">
    <property type="entry name" value="SLBB_dom"/>
</dbReference>
<evidence type="ECO:0000256" key="14">
    <source>
        <dbReference type="ARBA" id="ARBA00023288"/>
    </source>
</evidence>
<feature type="domain" description="Soluble ligand binding" evidence="17">
    <location>
        <begin position="433"/>
        <end position="478"/>
    </location>
</feature>
<dbReference type="Pfam" id="PF10531">
    <property type="entry name" value="SLBB"/>
    <property type="match status" value="5"/>
</dbReference>
<evidence type="ECO:0000256" key="13">
    <source>
        <dbReference type="ARBA" id="ARBA00023237"/>
    </source>
</evidence>
<keyword evidence="13" id="KW-0998">Cell outer membrane</keyword>
<dbReference type="AlphaFoldDB" id="A0A3E0U5Z5"/>
<dbReference type="GO" id="GO:0006811">
    <property type="term" value="P:monoatomic ion transport"/>
    <property type="evidence" value="ECO:0007669"/>
    <property type="project" value="UniProtKB-KW"/>
</dbReference>
<dbReference type="GO" id="GO:0015288">
    <property type="term" value="F:porin activity"/>
    <property type="evidence" value="ECO:0007669"/>
    <property type="project" value="UniProtKB-KW"/>
</dbReference>
<gene>
    <name evidence="19" type="ORF">DXX94_15365</name>
</gene>
<dbReference type="GO" id="GO:0015159">
    <property type="term" value="F:polysaccharide transmembrane transporter activity"/>
    <property type="evidence" value="ECO:0007669"/>
    <property type="project" value="InterPro"/>
</dbReference>
<evidence type="ECO:0000256" key="5">
    <source>
        <dbReference type="ARBA" id="ARBA00022597"/>
    </source>
</evidence>
<dbReference type="GO" id="GO:0009279">
    <property type="term" value="C:cell outer membrane"/>
    <property type="evidence" value="ECO:0007669"/>
    <property type="project" value="UniProtKB-SubCell"/>
</dbReference>
<dbReference type="Pfam" id="PF02563">
    <property type="entry name" value="Poly_export"/>
    <property type="match status" value="1"/>
</dbReference>
<feature type="domain" description="Polysaccharide export protein N-terminal" evidence="16">
    <location>
        <begin position="61"/>
        <end position="125"/>
    </location>
</feature>
<keyword evidence="3" id="KW-0813">Transport</keyword>
<keyword evidence="11" id="KW-0472">Membrane</keyword>
<feature type="domain" description="SLBB" evidence="18">
    <location>
        <begin position="535"/>
        <end position="614"/>
    </location>
</feature>
<proteinExistence type="inferred from homology"/>
<evidence type="ECO:0000256" key="12">
    <source>
        <dbReference type="ARBA" id="ARBA00023139"/>
    </source>
</evidence>
<dbReference type="Pfam" id="PF22461">
    <property type="entry name" value="SLBB_2"/>
    <property type="match status" value="1"/>
</dbReference>
<comment type="similarity">
    <text evidence="2">Belongs to the BexD/CtrA/VexA family.</text>
</comment>
<dbReference type="EMBL" id="QUOT01000001">
    <property type="protein sequence ID" value="REL31983.1"/>
    <property type="molecule type" value="Genomic_DNA"/>
</dbReference>
<dbReference type="PANTHER" id="PTHR33619">
    <property type="entry name" value="POLYSACCHARIDE EXPORT PROTEIN GFCE-RELATED"/>
    <property type="match status" value="1"/>
</dbReference>
<keyword evidence="10" id="KW-0626">Porin</keyword>
<evidence type="ECO:0000256" key="10">
    <source>
        <dbReference type="ARBA" id="ARBA00023114"/>
    </source>
</evidence>
<evidence type="ECO:0000256" key="11">
    <source>
        <dbReference type="ARBA" id="ARBA00023136"/>
    </source>
</evidence>
<evidence type="ECO:0000256" key="15">
    <source>
        <dbReference type="SAM" id="SignalP"/>
    </source>
</evidence>
<organism evidence="19 20">
    <name type="scientific">Thalassotalea euphylliae</name>
    <dbReference type="NCBI Taxonomy" id="1655234"/>
    <lineage>
        <taxon>Bacteria</taxon>
        <taxon>Pseudomonadati</taxon>
        <taxon>Pseudomonadota</taxon>
        <taxon>Gammaproteobacteria</taxon>
        <taxon>Alteromonadales</taxon>
        <taxon>Colwelliaceae</taxon>
        <taxon>Thalassotalea</taxon>
    </lineage>
</organism>
<reference evidence="20" key="1">
    <citation type="submission" date="2018-08" db="EMBL/GenBank/DDBJ databases">
        <title>Thalassotalea euphylliae genome.</title>
        <authorList>
            <person name="Summers S."/>
            <person name="Rice S.A."/>
            <person name="Freckelton M.L."/>
            <person name="Nedved B.T."/>
            <person name="Hadfield M.G."/>
        </authorList>
    </citation>
    <scope>NUCLEOTIDE SEQUENCE [LARGE SCALE GENOMIC DNA]</scope>
    <source>
        <strain evidence="20">H3</strain>
    </source>
</reference>
<dbReference type="PANTHER" id="PTHR33619:SF3">
    <property type="entry name" value="POLYSACCHARIDE EXPORT PROTEIN GFCE-RELATED"/>
    <property type="match status" value="1"/>
</dbReference>
<evidence type="ECO:0000313" key="19">
    <source>
        <dbReference type="EMBL" id="REL31983.1"/>
    </source>
</evidence>
<feature type="domain" description="Soluble ligand binding" evidence="17">
    <location>
        <begin position="142"/>
        <end position="190"/>
    </location>
</feature>
<keyword evidence="4" id="KW-1134">Transmembrane beta strand</keyword>
<feature type="domain" description="Soluble ligand binding" evidence="17">
    <location>
        <begin position="337"/>
        <end position="383"/>
    </location>
</feature>